<keyword evidence="9" id="KW-0809">Transit peptide</keyword>
<evidence type="ECO:0000259" key="12">
    <source>
        <dbReference type="SMART" id="SM01284"/>
    </source>
</evidence>
<comment type="similarity">
    <text evidence="4">Belongs to the ECSIT family.</text>
</comment>
<dbReference type="GO" id="GO:0045087">
    <property type="term" value="P:innate immune response"/>
    <property type="evidence" value="ECO:0007669"/>
    <property type="project" value="UniProtKB-KW"/>
</dbReference>
<dbReference type="GO" id="GO:0005634">
    <property type="term" value="C:nucleus"/>
    <property type="evidence" value="ECO:0007669"/>
    <property type="project" value="UniProtKB-SubCell"/>
</dbReference>
<evidence type="ECO:0000256" key="1">
    <source>
        <dbReference type="ARBA" id="ARBA00004123"/>
    </source>
</evidence>
<keyword evidence="10" id="KW-0496">Mitochondrion</keyword>
<proteinExistence type="inferred from homology"/>
<evidence type="ECO:0000256" key="6">
    <source>
        <dbReference type="ARBA" id="ARBA00022490"/>
    </source>
</evidence>
<dbReference type="GO" id="GO:0007178">
    <property type="term" value="P:cell surface receptor protein serine/threonine kinase signaling pathway"/>
    <property type="evidence" value="ECO:0007669"/>
    <property type="project" value="TreeGrafter"/>
</dbReference>
<sequence length="400" mass="45497">EMMSLFSKVVKIIVAENGILSRAHTPSQAIKLLKTRKNFLSTTSVCLAKKRKSGEEETRVSIRGLFSETDRSKTSFIATLEVFKERDKHLRGHVEFIYAAMKYMEDFGVQKDLEVYKGLVDLMPKDKMIPRNLFQEEFMHYPKQQQCAIDVLEKMEENGVLPDTEMEMILVNTFGKRSHPVRKFGRMMYWMTKFKNASPWPLPQSVPLDALELAKMAVARMCTVDPVSNITVFQTSDVEDAVDDTWIVSGQSPSQEELIAQHSADQPIKVEGPFRIFLRDQLVGYFILRAEAVPPPTPKKADNDDVSNLKFWFTGQLEEEEEKELTKPLTVHEQDDGTILAIGATGTSSRDSLLSWIRLLQEKNPKLAEIPVLFTQASPIGTVMTFENQQETENKADLKS</sequence>
<dbReference type="EMBL" id="CAXKWB010021453">
    <property type="protein sequence ID" value="CAL4123183.1"/>
    <property type="molecule type" value="Genomic_DNA"/>
</dbReference>
<keyword evidence="6" id="KW-0963">Cytoplasm</keyword>
<dbReference type="Pfam" id="PF14784">
    <property type="entry name" value="ECSIT_C"/>
    <property type="match status" value="1"/>
</dbReference>
<evidence type="ECO:0000256" key="10">
    <source>
        <dbReference type="ARBA" id="ARBA00023128"/>
    </source>
</evidence>
<dbReference type="InterPro" id="IPR029342">
    <property type="entry name" value="ECIST_C"/>
</dbReference>
<evidence type="ECO:0000256" key="11">
    <source>
        <dbReference type="ARBA" id="ARBA00023242"/>
    </source>
</evidence>
<evidence type="ECO:0000256" key="8">
    <source>
        <dbReference type="ARBA" id="ARBA00022859"/>
    </source>
</evidence>
<dbReference type="PANTHER" id="PTHR13113">
    <property type="entry name" value="ECSIT EVOLUTIONARILY CONSERVED SIGNALING INTERMEDIATE IN TOLL PATHWAYS"/>
    <property type="match status" value="1"/>
</dbReference>
<keyword evidence="11" id="KW-0539">Nucleus</keyword>
<gene>
    <name evidence="13" type="ORF">MNOR_LOCUS23871</name>
</gene>
<reference evidence="13 14" key="1">
    <citation type="submission" date="2024-05" db="EMBL/GenBank/DDBJ databases">
        <authorList>
            <person name="Wallberg A."/>
        </authorList>
    </citation>
    <scope>NUCLEOTIDE SEQUENCE [LARGE SCALE GENOMIC DNA]</scope>
</reference>
<dbReference type="SMART" id="SM01284">
    <property type="entry name" value="ECSIT_Cterm"/>
    <property type="match status" value="1"/>
</dbReference>
<name>A0AAV2RDE0_MEGNR</name>
<dbReference type="InterPro" id="IPR046448">
    <property type="entry name" value="ECSIT_N"/>
</dbReference>
<evidence type="ECO:0000256" key="3">
    <source>
        <dbReference type="ARBA" id="ARBA00004496"/>
    </source>
</evidence>
<keyword evidence="8" id="KW-0391">Immunity</keyword>
<dbReference type="GO" id="GO:0005739">
    <property type="term" value="C:mitochondrion"/>
    <property type="evidence" value="ECO:0007669"/>
    <property type="project" value="UniProtKB-SubCell"/>
</dbReference>
<keyword evidence="14" id="KW-1185">Reference proteome</keyword>
<organism evidence="13 14">
    <name type="scientific">Meganyctiphanes norvegica</name>
    <name type="common">Northern krill</name>
    <name type="synonym">Thysanopoda norvegica</name>
    <dbReference type="NCBI Taxonomy" id="48144"/>
    <lineage>
        <taxon>Eukaryota</taxon>
        <taxon>Metazoa</taxon>
        <taxon>Ecdysozoa</taxon>
        <taxon>Arthropoda</taxon>
        <taxon>Crustacea</taxon>
        <taxon>Multicrustacea</taxon>
        <taxon>Malacostraca</taxon>
        <taxon>Eumalacostraca</taxon>
        <taxon>Eucarida</taxon>
        <taxon>Euphausiacea</taxon>
        <taxon>Euphausiidae</taxon>
        <taxon>Meganyctiphanes</taxon>
    </lineage>
</organism>
<accession>A0AAV2RDE0</accession>
<keyword evidence="7" id="KW-0399">Innate immunity</keyword>
<comment type="subcellular location">
    <subcellularLocation>
        <location evidence="3">Cytoplasm</location>
    </subcellularLocation>
    <subcellularLocation>
        <location evidence="2">Mitochondrion</location>
    </subcellularLocation>
    <subcellularLocation>
        <location evidence="1">Nucleus</location>
    </subcellularLocation>
</comment>
<feature type="non-terminal residue" evidence="13">
    <location>
        <position position="1"/>
    </location>
</feature>
<evidence type="ECO:0000313" key="14">
    <source>
        <dbReference type="Proteomes" id="UP001497623"/>
    </source>
</evidence>
<dbReference type="PANTHER" id="PTHR13113:SF1">
    <property type="entry name" value="EVOLUTIONARILY CONSERVED SIGNALING INTERMEDIATE IN TOLL PATHWAY, MITOCHONDRIAL"/>
    <property type="match status" value="1"/>
</dbReference>
<evidence type="ECO:0000256" key="2">
    <source>
        <dbReference type="ARBA" id="ARBA00004173"/>
    </source>
</evidence>
<dbReference type="Proteomes" id="UP001497623">
    <property type="component" value="Unassembled WGS sequence"/>
</dbReference>
<feature type="domain" description="ECSIT C-terminal" evidence="12">
    <location>
        <begin position="252"/>
        <end position="377"/>
    </location>
</feature>
<evidence type="ECO:0000256" key="7">
    <source>
        <dbReference type="ARBA" id="ARBA00022588"/>
    </source>
</evidence>
<evidence type="ECO:0000256" key="5">
    <source>
        <dbReference type="ARBA" id="ARBA00019998"/>
    </source>
</evidence>
<evidence type="ECO:0000313" key="13">
    <source>
        <dbReference type="EMBL" id="CAL4123183.1"/>
    </source>
</evidence>
<comment type="caution">
    <text evidence="13">The sequence shown here is derived from an EMBL/GenBank/DDBJ whole genome shotgun (WGS) entry which is preliminary data.</text>
</comment>
<dbReference type="Pfam" id="PF06239">
    <property type="entry name" value="ECSIT_N"/>
    <property type="match status" value="1"/>
</dbReference>
<dbReference type="AlphaFoldDB" id="A0AAV2RDE0"/>
<evidence type="ECO:0000256" key="9">
    <source>
        <dbReference type="ARBA" id="ARBA00022946"/>
    </source>
</evidence>
<evidence type="ECO:0000256" key="4">
    <source>
        <dbReference type="ARBA" id="ARBA00007674"/>
    </source>
</evidence>
<dbReference type="InterPro" id="IPR010418">
    <property type="entry name" value="ECSIT"/>
</dbReference>
<protein>
    <recommendedName>
        <fullName evidence="5">Evolutionarily conserved signaling intermediate in Toll pathway, mitochondrial</fullName>
    </recommendedName>
</protein>